<comment type="similarity">
    <text evidence="4">Belongs to the putative lipase ROG1 family.</text>
</comment>
<evidence type="ECO:0000313" key="9">
    <source>
        <dbReference type="EMBL" id="OQD94408.1"/>
    </source>
</evidence>
<dbReference type="GO" id="GO:0016020">
    <property type="term" value="C:membrane"/>
    <property type="evidence" value="ECO:0007669"/>
    <property type="project" value="UniProtKB-SubCell"/>
</dbReference>
<dbReference type="SUPFAM" id="SSF53474">
    <property type="entry name" value="alpha/beta-Hydrolases"/>
    <property type="match status" value="1"/>
</dbReference>
<dbReference type="PANTHER" id="PTHR48182:SF2">
    <property type="entry name" value="PROTEIN SERAC1"/>
    <property type="match status" value="1"/>
</dbReference>
<dbReference type="InterPro" id="IPR052374">
    <property type="entry name" value="SERAC1"/>
</dbReference>
<feature type="domain" description="DUF676" evidence="8">
    <location>
        <begin position="43"/>
        <end position="175"/>
    </location>
</feature>
<name>A0A1V6QYZ8_9EURO</name>
<dbReference type="AlphaFoldDB" id="A0A1V6QYZ8"/>
<comment type="caution">
    <text evidence="9">The sequence shown here is derived from an EMBL/GenBank/DDBJ whole genome shotgun (WGS) entry which is preliminary data.</text>
</comment>
<dbReference type="EMBL" id="MDYO01000026">
    <property type="protein sequence ID" value="OQD94408.1"/>
    <property type="molecule type" value="Genomic_DNA"/>
</dbReference>
<evidence type="ECO:0000256" key="4">
    <source>
        <dbReference type="ARBA" id="ARBA00007920"/>
    </source>
</evidence>
<keyword evidence="7" id="KW-0472">Membrane</keyword>
<evidence type="ECO:0000256" key="2">
    <source>
        <dbReference type="ARBA" id="ARBA00004240"/>
    </source>
</evidence>
<evidence type="ECO:0000256" key="3">
    <source>
        <dbReference type="ARBA" id="ARBA00004370"/>
    </source>
</evidence>
<dbReference type="Proteomes" id="UP000191612">
    <property type="component" value="Unassembled WGS sequence"/>
</dbReference>
<proteinExistence type="inferred from homology"/>
<dbReference type="GO" id="GO:0017000">
    <property type="term" value="P:antibiotic biosynthetic process"/>
    <property type="evidence" value="ECO:0007669"/>
    <property type="project" value="UniProtKB-ARBA"/>
</dbReference>
<keyword evidence="5" id="KW-0256">Endoplasmic reticulum</keyword>
<dbReference type="Pfam" id="PF05057">
    <property type="entry name" value="DUF676"/>
    <property type="match status" value="1"/>
</dbReference>
<evidence type="ECO:0000313" key="10">
    <source>
        <dbReference type="Proteomes" id="UP000191612"/>
    </source>
</evidence>
<gene>
    <name evidence="9" type="ORF">PENSOL_c026G03036</name>
</gene>
<dbReference type="PANTHER" id="PTHR48182">
    <property type="entry name" value="PROTEIN SERAC1"/>
    <property type="match status" value="1"/>
</dbReference>
<evidence type="ECO:0000259" key="8">
    <source>
        <dbReference type="Pfam" id="PF05057"/>
    </source>
</evidence>
<organism evidence="9 10">
    <name type="scientific">Penicillium solitum</name>
    <dbReference type="NCBI Taxonomy" id="60172"/>
    <lineage>
        <taxon>Eukaryota</taxon>
        <taxon>Fungi</taxon>
        <taxon>Dikarya</taxon>
        <taxon>Ascomycota</taxon>
        <taxon>Pezizomycotina</taxon>
        <taxon>Eurotiomycetes</taxon>
        <taxon>Eurotiomycetidae</taxon>
        <taxon>Eurotiales</taxon>
        <taxon>Aspergillaceae</taxon>
        <taxon>Penicillium</taxon>
    </lineage>
</organism>
<dbReference type="Gene3D" id="3.40.50.1820">
    <property type="entry name" value="alpha/beta hydrolase"/>
    <property type="match status" value="1"/>
</dbReference>
<protein>
    <recommendedName>
        <fullName evidence="8">DUF676 domain-containing protein</fullName>
    </recommendedName>
</protein>
<accession>A0A1V6QYZ8</accession>
<evidence type="ECO:0000256" key="5">
    <source>
        <dbReference type="ARBA" id="ARBA00022824"/>
    </source>
</evidence>
<evidence type="ECO:0000256" key="6">
    <source>
        <dbReference type="ARBA" id="ARBA00023128"/>
    </source>
</evidence>
<comment type="subcellular location">
    <subcellularLocation>
        <location evidence="2">Endoplasmic reticulum</location>
    </subcellularLocation>
    <subcellularLocation>
        <location evidence="3">Membrane</location>
    </subcellularLocation>
    <subcellularLocation>
        <location evidence="1">Mitochondrion</location>
    </subcellularLocation>
</comment>
<evidence type="ECO:0000256" key="7">
    <source>
        <dbReference type="ARBA" id="ARBA00023136"/>
    </source>
</evidence>
<sequence length="311" mass="35020">MKFWPKEFLPNDIPTARIMTFGYDADIIGTLRVAGSNTLRDHGKTLADELAVWRRRSRSNRRPLIFVAHSLGGLVTEQALLISRGSAQKYYKDVFESTAAIAFIGTPHLGSDKAAWALPLTRLANVLREANREMLKAFTPGSEMFAAMQQEFNTMMEDHRRNANREIVKVLTPGSEMLATLQQEFHTMLEDCRRNHGKTIEMFCFYEELEVNGVGKIVSDQSAILPSCQNRSIHGNHMQMTRFSSPKDPGYKAITNTLWIWVDELENQQVPAPVGGANSKPTYMIESGGSPVMLGNTSAGRDFRFNNNIRY</sequence>
<dbReference type="GO" id="GO:0072330">
    <property type="term" value="P:monocarboxylic acid biosynthetic process"/>
    <property type="evidence" value="ECO:0007669"/>
    <property type="project" value="UniProtKB-ARBA"/>
</dbReference>
<dbReference type="InterPro" id="IPR007751">
    <property type="entry name" value="DUF676_lipase-like"/>
</dbReference>
<dbReference type="GO" id="GO:0005739">
    <property type="term" value="C:mitochondrion"/>
    <property type="evidence" value="ECO:0007669"/>
    <property type="project" value="UniProtKB-SubCell"/>
</dbReference>
<keyword evidence="10" id="KW-1185">Reference proteome</keyword>
<keyword evidence="6" id="KW-0496">Mitochondrion</keyword>
<dbReference type="GO" id="GO:0005783">
    <property type="term" value="C:endoplasmic reticulum"/>
    <property type="evidence" value="ECO:0007669"/>
    <property type="project" value="UniProtKB-SubCell"/>
</dbReference>
<dbReference type="InterPro" id="IPR029058">
    <property type="entry name" value="AB_hydrolase_fold"/>
</dbReference>
<reference evidence="10" key="1">
    <citation type="journal article" date="2017" name="Nat. Microbiol.">
        <title>Global analysis of biosynthetic gene clusters reveals vast potential of secondary metabolite production in Penicillium species.</title>
        <authorList>
            <person name="Nielsen J.C."/>
            <person name="Grijseels S."/>
            <person name="Prigent S."/>
            <person name="Ji B."/>
            <person name="Dainat J."/>
            <person name="Nielsen K.F."/>
            <person name="Frisvad J.C."/>
            <person name="Workman M."/>
            <person name="Nielsen J."/>
        </authorList>
    </citation>
    <scope>NUCLEOTIDE SEQUENCE [LARGE SCALE GENOMIC DNA]</scope>
    <source>
        <strain evidence="10">IBT 29525</strain>
    </source>
</reference>
<evidence type="ECO:0000256" key="1">
    <source>
        <dbReference type="ARBA" id="ARBA00004173"/>
    </source>
</evidence>